<evidence type="ECO:0000256" key="3">
    <source>
        <dbReference type="ARBA" id="ARBA00023163"/>
    </source>
</evidence>
<dbReference type="SUPFAM" id="SSF48498">
    <property type="entry name" value="Tetracyclin repressor-like, C-terminal domain"/>
    <property type="match status" value="1"/>
</dbReference>
<reference evidence="6 7" key="1">
    <citation type="submission" date="2018-10" db="EMBL/GenBank/DDBJ databases">
        <title>Draft genome of Mycobacterium hodleri strain B.</title>
        <authorList>
            <person name="Amande T.J."/>
            <person name="Mcgenity T.J."/>
        </authorList>
    </citation>
    <scope>NUCLEOTIDE SEQUENCE [LARGE SCALE GENOMIC DNA]</scope>
    <source>
        <strain evidence="6 7">B</strain>
    </source>
</reference>
<name>A0A544VR07_9MYCO</name>
<dbReference type="InterPro" id="IPR041490">
    <property type="entry name" value="KstR2_TetR_C"/>
</dbReference>
<keyword evidence="3" id="KW-0804">Transcription</keyword>
<evidence type="ECO:0000256" key="2">
    <source>
        <dbReference type="ARBA" id="ARBA00023125"/>
    </source>
</evidence>
<evidence type="ECO:0000256" key="4">
    <source>
        <dbReference type="PROSITE-ProRule" id="PRU00335"/>
    </source>
</evidence>
<dbReference type="EMBL" id="VIFX01000075">
    <property type="protein sequence ID" value="TQR82422.1"/>
    <property type="molecule type" value="Genomic_DNA"/>
</dbReference>
<gene>
    <name evidence="6" type="ORF">D8S82_32240</name>
</gene>
<dbReference type="PANTHER" id="PTHR30055:SF234">
    <property type="entry name" value="HTH-TYPE TRANSCRIPTIONAL REGULATOR BETI"/>
    <property type="match status" value="1"/>
</dbReference>
<dbReference type="SUPFAM" id="SSF46689">
    <property type="entry name" value="Homeodomain-like"/>
    <property type="match status" value="1"/>
</dbReference>
<sequence length="198" mass="21178">MRKIPRQIADRLPAAADLFAEKGLNDSKIEDVAAVTGVPKATLYYYFTGKEEILAYLLEDLLTDIADAVAAIVHTDGTGAERLELVIGAQLRAMAQRPAVCRALIGELGRAARMPVIAEMINTAYQQPVEALLVAGARDGSLVAQPDPRSASMALFGAVTINALMYLVADQPLDETAVAGTLRAVMFDGLRPRRGDRA</sequence>
<dbReference type="RefSeq" id="WP_142555982.1">
    <property type="nucleotide sequence ID" value="NZ_VIFX01000075.1"/>
</dbReference>
<keyword evidence="7" id="KW-1185">Reference proteome</keyword>
<comment type="caution">
    <text evidence="6">The sequence shown here is derived from an EMBL/GenBank/DDBJ whole genome shotgun (WGS) entry which is preliminary data.</text>
</comment>
<dbReference type="Gene3D" id="1.10.10.60">
    <property type="entry name" value="Homeodomain-like"/>
    <property type="match status" value="1"/>
</dbReference>
<dbReference type="GO" id="GO:0003700">
    <property type="term" value="F:DNA-binding transcription factor activity"/>
    <property type="evidence" value="ECO:0007669"/>
    <property type="project" value="TreeGrafter"/>
</dbReference>
<evidence type="ECO:0000313" key="6">
    <source>
        <dbReference type="EMBL" id="TQR82422.1"/>
    </source>
</evidence>
<feature type="DNA-binding region" description="H-T-H motif" evidence="4">
    <location>
        <begin position="28"/>
        <end position="47"/>
    </location>
</feature>
<feature type="domain" description="HTH tetR-type" evidence="5">
    <location>
        <begin position="5"/>
        <end position="65"/>
    </location>
</feature>
<protein>
    <submittedName>
        <fullName evidence="6">TetR/AcrR family transcriptional regulator</fullName>
    </submittedName>
</protein>
<dbReference type="InterPro" id="IPR050109">
    <property type="entry name" value="HTH-type_TetR-like_transc_reg"/>
</dbReference>
<organism evidence="6 7">
    <name type="scientific">Mycolicibacterium hodleri</name>
    <dbReference type="NCBI Taxonomy" id="49897"/>
    <lineage>
        <taxon>Bacteria</taxon>
        <taxon>Bacillati</taxon>
        <taxon>Actinomycetota</taxon>
        <taxon>Actinomycetes</taxon>
        <taxon>Mycobacteriales</taxon>
        <taxon>Mycobacteriaceae</taxon>
        <taxon>Mycolicibacterium</taxon>
    </lineage>
</organism>
<dbReference type="InterPro" id="IPR036271">
    <property type="entry name" value="Tet_transcr_reg_TetR-rel_C_sf"/>
</dbReference>
<keyword evidence="1" id="KW-0805">Transcription regulation</keyword>
<dbReference type="Pfam" id="PF00440">
    <property type="entry name" value="TetR_N"/>
    <property type="match status" value="1"/>
</dbReference>
<dbReference type="PRINTS" id="PR00455">
    <property type="entry name" value="HTHTETR"/>
</dbReference>
<proteinExistence type="predicted"/>
<dbReference type="Proteomes" id="UP000315759">
    <property type="component" value="Unassembled WGS sequence"/>
</dbReference>
<evidence type="ECO:0000259" key="5">
    <source>
        <dbReference type="PROSITE" id="PS50977"/>
    </source>
</evidence>
<keyword evidence="2 4" id="KW-0238">DNA-binding</keyword>
<dbReference type="Gene3D" id="1.10.357.10">
    <property type="entry name" value="Tetracycline Repressor, domain 2"/>
    <property type="match status" value="1"/>
</dbReference>
<dbReference type="GO" id="GO:0000976">
    <property type="term" value="F:transcription cis-regulatory region binding"/>
    <property type="evidence" value="ECO:0007669"/>
    <property type="project" value="TreeGrafter"/>
</dbReference>
<accession>A0A544VR07</accession>
<dbReference type="AlphaFoldDB" id="A0A544VR07"/>
<dbReference type="PANTHER" id="PTHR30055">
    <property type="entry name" value="HTH-TYPE TRANSCRIPTIONAL REGULATOR RUTR"/>
    <property type="match status" value="1"/>
</dbReference>
<dbReference type="InterPro" id="IPR001647">
    <property type="entry name" value="HTH_TetR"/>
</dbReference>
<evidence type="ECO:0000313" key="7">
    <source>
        <dbReference type="Proteomes" id="UP000315759"/>
    </source>
</evidence>
<evidence type="ECO:0000256" key="1">
    <source>
        <dbReference type="ARBA" id="ARBA00023015"/>
    </source>
</evidence>
<dbReference type="InterPro" id="IPR009057">
    <property type="entry name" value="Homeodomain-like_sf"/>
</dbReference>
<dbReference type="Pfam" id="PF17932">
    <property type="entry name" value="TetR_C_24"/>
    <property type="match status" value="1"/>
</dbReference>
<dbReference type="PROSITE" id="PS50977">
    <property type="entry name" value="HTH_TETR_2"/>
    <property type="match status" value="1"/>
</dbReference>